<name>A0A1M5YNH6_9FIRM</name>
<gene>
    <name evidence="2" type="ORF">SAMN02746098_02590</name>
</gene>
<organism evidence="2 3">
    <name type="scientific">Desulfosporosinus lacus DSM 15449</name>
    <dbReference type="NCBI Taxonomy" id="1121420"/>
    <lineage>
        <taxon>Bacteria</taxon>
        <taxon>Bacillati</taxon>
        <taxon>Bacillota</taxon>
        <taxon>Clostridia</taxon>
        <taxon>Eubacteriales</taxon>
        <taxon>Desulfitobacteriaceae</taxon>
        <taxon>Desulfosporosinus</taxon>
    </lineage>
</organism>
<dbReference type="OrthoDB" id="2936579at2"/>
<feature type="transmembrane region" description="Helical" evidence="1">
    <location>
        <begin position="52"/>
        <end position="72"/>
    </location>
</feature>
<keyword evidence="1" id="KW-1133">Transmembrane helix</keyword>
<feature type="transmembrane region" description="Helical" evidence="1">
    <location>
        <begin position="12"/>
        <end position="32"/>
    </location>
</feature>
<dbReference type="STRING" id="1121420.SAMN02746098_02590"/>
<keyword evidence="1" id="KW-0812">Transmembrane</keyword>
<keyword evidence="3" id="KW-1185">Reference proteome</keyword>
<sequence>MKIRNKELGIGTISLVLFIVGVLFGISFRNICIGDYLLNGIGLKSWSNGDSGIHYTVFYSLAFFIPSFFIGLNYKDNFGSKARYMSAIISGTIIFCYSGQLLNW</sequence>
<evidence type="ECO:0000256" key="1">
    <source>
        <dbReference type="SAM" id="Phobius"/>
    </source>
</evidence>
<accession>A0A1M5YNH6</accession>
<dbReference type="RefSeq" id="WP_073030143.1">
    <property type="nucleotide sequence ID" value="NZ_FQXJ01000008.1"/>
</dbReference>
<evidence type="ECO:0000313" key="2">
    <source>
        <dbReference type="EMBL" id="SHI13556.1"/>
    </source>
</evidence>
<dbReference type="EMBL" id="FQXJ01000008">
    <property type="protein sequence ID" value="SHI13556.1"/>
    <property type="molecule type" value="Genomic_DNA"/>
</dbReference>
<evidence type="ECO:0000313" key="3">
    <source>
        <dbReference type="Proteomes" id="UP000183954"/>
    </source>
</evidence>
<protein>
    <submittedName>
        <fullName evidence="2">Uncharacterized protein</fullName>
    </submittedName>
</protein>
<reference evidence="3" key="1">
    <citation type="submission" date="2016-11" db="EMBL/GenBank/DDBJ databases">
        <authorList>
            <person name="Varghese N."/>
            <person name="Submissions S."/>
        </authorList>
    </citation>
    <scope>NUCLEOTIDE SEQUENCE [LARGE SCALE GENOMIC DNA]</scope>
    <source>
        <strain evidence="3">DSM 15449</strain>
    </source>
</reference>
<dbReference type="AlphaFoldDB" id="A0A1M5YNH6"/>
<dbReference type="Proteomes" id="UP000183954">
    <property type="component" value="Unassembled WGS sequence"/>
</dbReference>
<keyword evidence="1" id="KW-0472">Membrane</keyword>
<proteinExistence type="predicted"/>